<keyword evidence="4" id="KW-1185">Reference proteome</keyword>
<accession>A0A0C3LEJ4</accession>
<reference evidence="4" key="2">
    <citation type="submission" date="2015-01" db="EMBL/GenBank/DDBJ databases">
        <title>Evolutionary Origins and Diversification of the Mycorrhizal Mutualists.</title>
        <authorList>
            <consortium name="DOE Joint Genome Institute"/>
            <consortium name="Mycorrhizal Genomics Consortium"/>
            <person name="Kohler A."/>
            <person name="Kuo A."/>
            <person name="Nagy L.G."/>
            <person name="Floudas D."/>
            <person name="Copeland A."/>
            <person name="Barry K.W."/>
            <person name="Cichocki N."/>
            <person name="Veneault-Fourrey C."/>
            <person name="LaButti K."/>
            <person name="Lindquist E.A."/>
            <person name="Lipzen A."/>
            <person name="Lundell T."/>
            <person name="Morin E."/>
            <person name="Murat C."/>
            <person name="Riley R."/>
            <person name="Ohm R."/>
            <person name="Sun H."/>
            <person name="Tunlid A."/>
            <person name="Henrissat B."/>
            <person name="Grigoriev I.V."/>
            <person name="Hibbett D.S."/>
            <person name="Martin F."/>
        </authorList>
    </citation>
    <scope>NUCLEOTIDE SEQUENCE [LARGE SCALE GENOMIC DNA]</scope>
    <source>
        <strain evidence="4">MUT 4182</strain>
    </source>
</reference>
<dbReference type="HOGENOM" id="CLU_205604_0_0_1"/>
<dbReference type="EMBL" id="KN823200">
    <property type="protein sequence ID" value="KIO19832.1"/>
    <property type="molecule type" value="Genomic_DNA"/>
</dbReference>
<organism evidence="3 4">
    <name type="scientific">Tulasnella calospora MUT 4182</name>
    <dbReference type="NCBI Taxonomy" id="1051891"/>
    <lineage>
        <taxon>Eukaryota</taxon>
        <taxon>Fungi</taxon>
        <taxon>Dikarya</taxon>
        <taxon>Basidiomycota</taxon>
        <taxon>Agaricomycotina</taxon>
        <taxon>Agaricomycetes</taxon>
        <taxon>Cantharellales</taxon>
        <taxon>Tulasnellaceae</taxon>
        <taxon>Tulasnella</taxon>
    </lineage>
</organism>
<evidence type="ECO:0000256" key="1">
    <source>
        <dbReference type="SAM" id="MobiDB-lite"/>
    </source>
</evidence>
<gene>
    <name evidence="3" type="ORF">M407DRAFT_82285</name>
</gene>
<feature type="region of interest" description="Disordered" evidence="1">
    <location>
        <begin position="1"/>
        <end position="26"/>
    </location>
</feature>
<proteinExistence type="predicted"/>
<dbReference type="Pfam" id="PF22936">
    <property type="entry name" value="Pol_BBD"/>
    <property type="match status" value="1"/>
</dbReference>
<evidence type="ECO:0000313" key="4">
    <source>
        <dbReference type="Proteomes" id="UP000054248"/>
    </source>
</evidence>
<feature type="domain" description="Retrovirus-related Pol polyprotein from transposon TNT 1-94-like beta-barrel" evidence="2">
    <location>
        <begin position="18"/>
        <end position="63"/>
    </location>
</feature>
<dbReference type="Proteomes" id="UP000054248">
    <property type="component" value="Unassembled WGS sequence"/>
</dbReference>
<dbReference type="AlphaFoldDB" id="A0A0C3LEJ4"/>
<dbReference type="InterPro" id="IPR054722">
    <property type="entry name" value="PolX-like_BBD"/>
</dbReference>
<evidence type="ECO:0000313" key="3">
    <source>
        <dbReference type="EMBL" id="KIO19832.1"/>
    </source>
</evidence>
<dbReference type="OrthoDB" id="5598079at2759"/>
<reference evidence="3 4" key="1">
    <citation type="submission" date="2014-04" db="EMBL/GenBank/DDBJ databases">
        <authorList>
            <consortium name="DOE Joint Genome Institute"/>
            <person name="Kuo A."/>
            <person name="Girlanda M."/>
            <person name="Perotto S."/>
            <person name="Kohler A."/>
            <person name="Nagy L.G."/>
            <person name="Floudas D."/>
            <person name="Copeland A."/>
            <person name="Barry K.W."/>
            <person name="Cichocki N."/>
            <person name="Veneault-Fourrey C."/>
            <person name="LaButti K."/>
            <person name="Lindquist E.A."/>
            <person name="Lipzen A."/>
            <person name="Lundell T."/>
            <person name="Morin E."/>
            <person name="Murat C."/>
            <person name="Sun H."/>
            <person name="Tunlid A."/>
            <person name="Henrissat B."/>
            <person name="Grigoriev I.V."/>
            <person name="Hibbett D.S."/>
            <person name="Martin F."/>
            <person name="Nordberg H.P."/>
            <person name="Cantor M.N."/>
            <person name="Hua S.X."/>
        </authorList>
    </citation>
    <scope>NUCLEOTIDE SEQUENCE [LARGE SCALE GENOMIC DNA]</scope>
    <source>
        <strain evidence="3 4">MUT 4182</strain>
    </source>
</reference>
<name>A0A0C3LEJ4_9AGAM</name>
<evidence type="ECO:0000259" key="2">
    <source>
        <dbReference type="Pfam" id="PF22936"/>
    </source>
</evidence>
<feature type="non-terminal residue" evidence="3">
    <location>
        <position position="67"/>
    </location>
</feature>
<sequence length="67" mass="7411">MASPATSFSHDPSTNRDWITDSGATTSMTPHREWIRNMTPCRVAVNIASGEVIHAVGRGEVWFRPTI</sequence>
<protein>
    <recommendedName>
        <fullName evidence="2">Retrovirus-related Pol polyprotein from transposon TNT 1-94-like beta-barrel domain-containing protein</fullName>
    </recommendedName>
</protein>